<keyword evidence="1" id="KW-0732">Signal</keyword>
<name>A0A517NQC3_9BACT</name>
<dbReference type="RefSeq" id="WP_145416904.1">
    <property type="nucleotide sequence ID" value="NZ_CP036526.1"/>
</dbReference>
<dbReference type="Proteomes" id="UP000319817">
    <property type="component" value="Chromosome"/>
</dbReference>
<keyword evidence="3" id="KW-1185">Reference proteome</keyword>
<proteinExistence type="predicted"/>
<feature type="signal peptide" evidence="1">
    <location>
        <begin position="1"/>
        <end position="27"/>
    </location>
</feature>
<feature type="chain" id="PRO_5022033122" evidence="1">
    <location>
        <begin position="28"/>
        <end position="184"/>
    </location>
</feature>
<organism evidence="2 3">
    <name type="scientific">Stieleria marina</name>
    <dbReference type="NCBI Taxonomy" id="1930275"/>
    <lineage>
        <taxon>Bacteria</taxon>
        <taxon>Pseudomonadati</taxon>
        <taxon>Planctomycetota</taxon>
        <taxon>Planctomycetia</taxon>
        <taxon>Pirellulales</taxon>
        <taxon>Pirellulaceae</taxon>
        <taxon>Stieleria</taxon>
    </lineage>
</organism>
<evidence type="ECO:0000256" key="1">
    <source>
        <dbReference type="SAM" id="SignalP"/>
    </source>
</evidence>
<dbReference type="AlphaFoldDB" id="A0A517NQC3"/>
<dbReference type="EMBL" id="CP036526">
    <property type="protein sequence ID" value="QDT09326.1"/>
    <property type="molecule type" value="Genomic_DNA"/>
</dbReference>
<evidence type="ECO:0000313" key="3">
    <source>
        <dbReference type="Proteomes" id="UP000319817"/>
    </source>
</evidence>
<sequence precursor="true">MRVTFAIATLLAILFASKIIHPTIAHAKDDLFSEISMAAVFESSTKLAEQTTSADARKPQRKINIQSLINPSSPPLPTVVKAKTDAVKTRAEVPKLTLVGTWSAAISSTEAFAIAITADRKFQLVHQKNGQSHVSVGTAAKSGNRLTLTGNDKTSIAGTVTQTDNQAFRLEVSPSLALNFKKAR</sequence>
<gene>
    <name evidence="2" type="ORF">K239x_12720</name>
</gene>
<dbReference type="OrthoDB" id="275301at2"/>
<evidence type="ECO:0000313" key="2">
    <source>
        <dbReference type="EMBL" id="QDT09326.1"/>
    </source>
</evidence>
<accession>A0A517NQC3</accession>
<protein>
    <submittedName>
        <fullName evidence="2">Uncharacterized protein</fullName>
    </submittedName>
</protein>
<reference evidence="2 3" key="1">
    <citation type="submission" date="2019-02" db="EMBL/GenBank/DDBJ databases">
        <title>Deep-cultivation of Planctomycetes and their phenomic and genomic characterization uncovers novel biology.</title>
        <authorList>
            <person name="Wiegand S."/>
            <person name="Jogler M."/>
            <person name="Boedeker C."/>
            <person name="Pinto D."/>
            <person name="Vollmers J."/>
            <person name="Rivas-Marin E."/>
            <person name="Kohn T."/>
            <person name="Peeters S.H."/>
            <person name="Heuer A."/>
            <person name="Rast P."/>
            <person name="Oberbeckmann S."/>
            <person name="Bunk B."/>
            <person name="Jeske O."/>
            <person name="Meyerdierks A."/>
            <person name="Storesund J.E."/>
            <person name="Kallscheuer N."/>
            <person name="Luecker S."/>
            <person name="Lage O.M."/>
            <person name="Pohl T."/>
            <person name="Merkel B.J."/>
            <person name="Hornburger P."/>
            <person name="Mueller R.-W."/>
            <person name="Bruemmer F."/>
            <person name="Labrenz M."/>
            <person name="Spormann A.M."/>
            <person name="Op den Camp H."/>
            <person name="Overmann J."/>
            <person name="Amann R."/>
            <person name="Jetten M.S.M."/>
            <person name="Mascher T."/>
            <person name="Medema M.H."/>
            <person name="Devos D.P."/>
            <person name="Kaster A.-K."/>
            <person name="Ovreas L."/>
            <person name="Rohde M."/>
            <person name="Galperin M.Y."/>
            <person name="Jogler C."/>
        </authorList>
    </citation>
    <scope>NUCLEOTIDE SEQUENCE [LARGE SCALE GENOMIC DNA]</scope>
    <source>
        <strain evidence="2 3">K23_9</strain>
    </source>
</reference>